<gene>
    <name evidence="1" type="ORF">Vbra_22135</name>
</gene>
<dbReference type="AlphaFoldDB" id="A0A0G4GD30"/>
<sequence>MRVFFSLAIDAIVSIRKIGSIGNSNTSNVVLTPASDGLICIWVDKSSVRSKWGGTNCPSSPILSLPINISRKIVPRDTGALQQRPEALVWV</sequence>
<name>A0A0G4GD30_VITBC</name>
<dbReference type="InParanoid" id="A0A0G4GD30"/>
<keyword evidence="2" id="KW-1185">Reference proteome</keyword>
<evidence type="ECO:0000313" key="1">
    <source>
        <dbReference type="EMBL" id="CEM26898.1"/>
    </source>
</evidence>
<dbReference type="Proteomes" id="UP000041254">
    <property type="component" value="Unassembled WGS sequence"/>
</dbReference>
<dbReference type="EMBL" id="CDMY01000624">
    <property type="protein sequence ID" value="CEM26898.1"/>
    <property type="molecule type" value="Genomic_DNA"/>
</dbReference>
<protein>
    <submittedName>
        <fullName evidence="1">Uncharacterized protein</fullName>
    </submittedName>
</protein>
<organism evidence="1 2">
    <name type="scientific">Vitrella brassicaformis (strain CCMP3155)</name>
    <dbReference type="NCBI Taxonomy" id="1169540"/>
    <lineage>
        <taxon>Eukaryota</taxon>
        <taxon>Sar</taxon>
        <taxon>Alveolata</taxon>
        <taxon>Colpodellida</taxon>
        <taxon>Vitrellaceae</taxon>
        <taxon>Vitrella</taxon>
    </lineage>
</organism>
<proteinExistence type="predicted"/>
<evidence type="ECO:0000313" key="2">
    <source>
        <dbReference type="Proteomes" id="UP000041254"/>
    </source>
</evidence>
<reference evidence="1 2" key="1">
    <citation type="submission" date="2014-11" db="EMBL/GenBank/DDBJ databases">
        <authorList>
            <person name="Zhu J."/>
            <person name="Qi W."/>
            <person name="Song R."/>
        </authorList>
    </citation>
    <scope>NUCLEOTIDE SEQUENCE [LARGE SCALE GENOMIC DNA]</scope>
</reference>
<dbReference type="VEuPathDB" id="CryptoDB:Vbra_22135"/>
<accession>A0A0G4GD30</accession>